<dbReference type="AlphaFoldDB" id="A0A0C2W6C4"/>
<dbReference type="HOGENOM" id="CLU_046025_5_0_1"/>
<dbReference type="Pfam" id="PF20152">
    <property type="entry name" value="DUF6534"/>
    <property type="match status" value="1"/>
</dbReference>
<dbReference type="EMBL" id="KN818405">
    <property type="protein sequence ID" value="KIL56692.1"/>
    <property type="molecule type" value="Genomic_DNA"/>
</dbReference>
<dbReference type="InParanoid" id="A0A0C2W6C4"/>
<feature type="region of interest" description="Disordered" evidence="1">
    <location>
        <begin position="304"/>
        <end position="333"/>
    </location>
</feature>
<dbReference type="PANTHER" id="PTHR40465:SF1">
    <property type="entry name" value="DUF6534 DOMAIN-CONTAINING PROTEIN"/>
    <property type="match status" value="1"/>
</dbReference>
<dbReference type="InterPro" id="IPR045339">
    <property type="entry name" value="DUF6534"/>
</dbReference>
<feature type="domain" description="DUF6534" evidence="3">
    <location>
        <begin position="170"/>
        <end position="256"/>
    </location>
</feature>
<organism evidence="4 5">
    <name type="scientific">Amanita muscaria (strain Koide BX008)</name>
    <dbReference type="NCBI Taxonomy" id="946122"/>
    <lineage>
        <taxon>Eukaryota</taxon>
        <taxon>Fungi</taxon>
        <taxon>Dikarya</taxon>
        <taxon>Basidiomycota</taxon>
        <taxon>Agaricomycotina</taxon>
        <taxon>Agaricomycetes</taxon>
        <taxon>Agaricomycetidae</taxon>
        <taxon>Agaricales</taxon>
        <taxon>Pluteineae</taxon>
        <taxon>Amanitaceae</taxon>
        <taxon>Amanita</taxon>
    </lineage>
</organism>
<evidence type="ECO:0000313" key="5">
    <source>
        <dbReference type="Proteomes" id="UP000054549"/>
    </source>
</evidence>
<keyword evidence="2" id="KW-1133">Transmembrane helix</keyword>
<keyword evidence="2" id="KW-0812">Transmembrane</keyword>
<reference evidence="4 5" key="1">
    <citation type="submission" date="2014-04" db="EMBL/GenBank/DDBJ databases">
        <title>Evolutionary Origins and Diversification of the Mycorrhizal Mutualists.</title>
        <authorList>
            <consortium name="DOE Joint Genome Institute"/>
            <consortium name="Mycorrhizal Genomics Consortium"/>
            <person name="Kohler A."/>
            <person name="Kuo A."/>
            <person name="Nagy L.G."/>
            <person name="Floudas D."/>
            <person name="Copeland A."/>
            <person name="Barry K.W."/>
            <person name="Cichocki N."/>
            <person name="Veneault-Fourrey C."/>
            <person name="LaButti K."/>
            <person name="Lindquist E.A."/>
            <person name="Lipzen A."/>
            <person name="Lundell T."/>
            <person name="Morin E."/>
            <person name="Murat C."/>
            <person name="Riley R."/>
            <person name="Ohm R."/>
            <person name="Sun H."/>
            <person name="Tunlid A."/>
            <person name="Henrissat B."/>
            <person name="Grigoriev I.V."/>
            <person name="Hibbett D.S."/>
            <person name="Martin F."/>
        </authorList>
    </citation>
    <scope>NUCLEOTIDE SEQUENCE [LARGE SCALE GENOMIC DNA]</scope>
    <source>
        <strain evidence="4 5">Koide BX008</strain>
    </source>
</reference>
<dbReference type="STRING" id="946122.A0A0C2W6C4"/>
<feature type="transmembrane region" description="Helical" evidence="2">
    <location>
        <begin position="12"/>
        <end position="35"/>
    </location>
</feature>
<feature type="transmembrane region" description="Helical" evidence="2">
    <location>
        <begin position="231"/>
        <end position="252"/>
    </location>
</feature>
<sequence length="333" mass="36533">MATPTLDSTFGAILIGVVVSAILYGMTNIQTILYFSRYPNDAESTKTFVAIIWMLDTFHVALILKAIYYYLITNFSDSDQLQGIDGHWSLYVSVIVNLLTSLLVQTFFTVQIFHLCSRRLRYPVTFGIAILIVAHFAFGIETVSLLFIKKQLSRLSEIILIAPLPLAVFAVLSDVAIAAGLCVLLHGNRSTFTHTNALITTLIGYAINRCLLTSIVAIIEVIVLLVSPRSFWFLALDFTAGKLWANSMLASLNNRRALRRGSMMHSMNAIAISPLQFSQYSEPPTGSPEVLGNSLHQLASKRLVSDTDSHPSSQQGPAGIGGRPHNCAALRDT</sequence>
<dbReference type="OrthoDB" id="3012488at2759"/>
<feature type="transmembrane region" description="Helical" evidence="2">
    <location>
        <begin position="120"/>
        <end position="138"/>
    </location>
</feature>
<keyword evidence="2" id="KW-0472">Membrane</keyword>
<name>A0A0C2W6C4_AMAMK</name>
<feature type="transmembrane region" description="Helical" evidence="2">
    <location>
        <begin position="197"/>
        <end position="225"/>
    </location>
</feature>
<feature type="transmembrane region" description="Helical" evidence="2">
    <location>
        <begin position="158"/>
        <end position="185"/>
    </location>
</feature>
<protein>
    <recommendedName>
        <fullName evidence="3">DUF6534 domain-containing protein</fullName>
    </recommendedName>
</protein>
<evidence type="ECO:0000256" key="1">
    <source>
        <dbReference type="SAM" id="MobiDB-lite"/>
    </source>
</evidence>
<gene>
    <name evidence="4" type="ORF">M378DRAFT_454906</name>
</gene>
<feature type="transmembrane region" description="Helical" evidence="2">
    <location>
        <begin position="47"/>
        <end position="68"/>
    </location>
</feature>
<feature type="transmembrane region" description="Helical" evidence="2">
    <location>
        <begin position="88"/>
        <end position="108"/>
    </location>
</feature>
<accession>A0A0C2W6C4</accession>
<evidence type="ECO:0000259" key="3">
    <source>
        <dbReference type="Pfam" id="PF20152"/>
    </source>
</evidence>
<evidence type="ECO:0000313" key="4">
    <source>
        <dbReference type="EMBL" id="KIL56692.1"/>
    </source>
</evidence>
<evidence type="ECO:0000256" key="2">
    <source>
        <dbReference type="SAM" id="Phobius"/>
    </source>
</evidence>
<dbReference type="Proteomes" id="UP000054549">
    <property type="component" value="Unassembled WGS sequence"/>
</dbReference>
<dbReference type="PANTHER" id="PTHR40465">
    <property type="entry name" value="CHROMOSOME 1, WHOLE GENOME SHOTGUN SEQUENCE"/>
    <property type="match status" value="1"/>
</dbReference>
<keyword evidence="5" id="KW-1185">Reference proteome</keyword>
<proteinExistence type="predicted"/>